<evidence type="ECO:0000313" key="2">
    <source>
        <dbReference type="Proteomes" id="UP001565368"/>
    </source>
</evidence>
<sequence>MLKYGTRLWEATYHVRKDFWVTLSATIRRPIYYQNVNAAIRIARSFMQHIRAELVDEATKKDIALALHWQTSTPSPTYLNYLVAERLEGRLDLARRRHQLRLIRTRETEWQDDLNRLWVIYGIPKTVNIAARWRDEKEVVAQIFLRMDRAHTRWINTQPLRKTLRRYDPLFQVIHWIELLVDTVAELDAEAGWINSAALFPHGNTLFLGKAEQHRAVKTEVTCFLRTQVAGWERGFDHLPPEHRESYRRETIADDVINVIDRGNLAAFRNHMAGRLDYCMVFSPRRSPIRTIPEDDLVEFDRYNSRTRKSNWSMSSSSEFSAKIGIGSPVTSSHARSVVL</sequence>
<accession>A0ABR3Q4A4</accession>
<dbReference type="GeneID" id="95987077"/>
<dbReference type="RefSeq" id="XP_069209147.1">
    <property type="nucleotide sequence ID" value="XM_069354505.1"/>
</dbReference>
<protein>
    <submittedName>
        <fullName evidence="1">Uncharacterized protein</fullName>
    </submittedName>
</protein>
<dbReference type="Proteomes" id="UP001565368">
    <property type="component" value="Unassembled WGS sequence"/>
</dbReference>
<comment type="caution">
    <text evidence="1">The sequence shown here is derived from an EMBL/GenBank/DDBJ whole genome shotgun (WGS) entry which is preliminary data.</text>
</comment>
<gene>
    <name evidence="1" type="ORF">Q8F55_006034</name>
</gene>
<organism evidence="1 2">
    <name type="scientific">Vanrija albida</name>
    <dbReference type="NCBI Taxonomy" id="181172"/>
    <lineage>
        <taxon>Eukaryota</taxon>
        <taxon>Fungi</taxon>
        <taxon>Dikarya</taxon>
        <taxon>Basidiomycota</taxon>
        <taxon>Agaricomycotina</taxon>
        <taxon>Tremellomycetes</taxon>
        <taxon>Trichosporonales</taxon>
        <taxon>Trichosporonaceae</taxon>
        <taxon>Vanrija</taxon>
    </lineage>
</organism>
<name>A0ABR3Q4A4_9TREE</name>
<dbReference type="EMBL" id="JBBXJM010000004">
    <property type="protein sequence ID" value="KAL1409203.1"/>
    <property type="molecule type" value="Genomic_DNA"/>
</dbReference>
<keyword evidence="2" id="KW-1185">Reference proteome</keyword>
<evidence type="ECO:0000313" key="1">
    <source>
        <dbReference type="EMBL" id="KAL1409203.1"/>
    </source>
</evidence>
<reference evidence="1 2" key="1">
    <citation type="submission" date="2023-08" db="EMBL/GenBank/DDBJ databases">
        <title>Annotated Genome Sequence of Vanrija albida AlHP1.</title>
        <authorList>
            <person name="Herzog R."/>
        </authorList>
    </citation>
    <scope>NUCLEOTIDE SEQUENCE [LARGE SCALE GENOMIC DNA]</scope>
    <source>
        <strain evidence="1 2">AlHP1</strain>
    </source>
</reference>
<proteinExistence type="predicted"/>